<organism evidence="4 5">
    <name type="scientific">Polaribacter ponticola</name>
    <dbReference type="NCBI Taxonomy" id="2978475"/>
    <lineage>
        <taxon>Bacteria</taxon>
        <taxon>Pseudomonadati</taxon>
        <taxon>Bacteroidota</taxon>
        <taxon>Flavobacteriia</taxon>
        <taxon>Flavobacteriales</taxon>
        <taxon>Flavobacteriaceae</taxon>
    </lineage>
</organism>
<evidence type="ECO:0000256" key="2">
    <source>
        <dbReference type="ARBA" id="ARBA00022643"/>
    </source>
</evidence>
<reference evidence="4" key="1">
    <citation type="submission" date="2023-02" db="EMBL/GenBank/DDBJ databases">
        <title>Polaribacter ponticola sp. nov., isolated from seawater.</title>
        <authorList>
            <person name="Baek J.H."/>
            <person name="Kim J.M."/>
            <person name="Choi D.G."/>
            <person name="Jeon C.O."/>
        </authorList>
    </citation>
    <scope>NUCLEOTIDE SEQUENCE</scope>
    <source>
        <strain evidence="4">MSW5</strain>
    </source>
</reference>
<dbReference type="InterPro" id="IPR029039">
    <property type="entry name" value="Flavoprotein-like_sf"/>
</dbReference>
<feature type="domain" description="NADPH-dependent FMN reductase-like" evidence="3">
    <location>
        <begin position="3"/>
        <end position="144"/>
    </location>
</feature>
<evidence type="ECO:0000256" key="1">
    <source>
        <dbReference type="ARBA" id="ARBA00022630"/>
    </source>
</evidence>
<dbReference type="InterPro" id="IPR005025">
    <property type="entry name" value="FMN_Rdtase-like_dom"/>
</dbReference>
<keyword evidence="2" id="KW-0288">FMN</keyword>
<keyword evidence="5" id="KW-1185">Reference proteome</keyword>
<dbReference type="InterPro" id="IPR051796">
    <property type="entry name" value="ISF_SsuE-like"/>
</dbReference>
<dbReference type="EMBL" id="JAOSLC020000002">
    <property type="protein sequence ID" value="MDD7913272.1"/>
    <property type="molecule type" value="Genomic_DNA"/>
</dbReference>
<comment type="caution">
    <text evidence="4">The sequence shown here is derived from an EMBL/GenBank/DDBJ whole genome shotgun (WGS) entry which is preliminary data.</text>
</comment>
<sequence>MKKAVIIQGSSKSRGNTHKVISCLNKDNVFDVIDLKTKNIGAFEYDFSNADDDFLPLMEEIITKYDTIIFATPVYWYAMSGTLKHFFDRMSDLLHYKKDLGRQLRGKKMAMISNSGENDLKTGFTMPFIESAKYLGMQYLGDTHIWFSGDEIAEEAKVNITKFRTLF</sequence>
<protein>
    <submittedName>
        <fullName evidence="4">NAD(P)H-dependent oxidoreductase</fullName>
    </submittedName>
</protein>
<gene>
    <name evidence="4" type="ORF">N5A56_001985</name>
</gene>
<dbReference type="SUPFAM" id="SSF52218">
    <property type="entry name" value="Flavoproteins"/>
    <property type="match status" value="1"/>
</dbReference>
<evidence type="ECO:0000313" key="4">
    <source>
        <dbReference type="EMBL" id="MDD7913272.1"/>
    </source>
</evidence>
<evidence type="ECO:0000313" key="5">
    <source>
        <dbReference type="Proteomes" id="UP001151478"/>
    </source>
</evidence>
<dbReference type="PANTHER" id="PTHR43278">
    <property type="entry name" value="NAD(P)H-DEPENDENT FMN-CONTAINING OXIDOREDUCTASE YWQN-RELATED"/>
    <property type="match status" value="1"/>
</dbReference>
<dbReference type="PANTHER" id="PTHR43278:SF4">
    <property type="entry name" value="NAD(P)H-DEPENDENT FMN-CONTAINING OXIDOREDUCTASE YWQN-RELATED"/>
    <property type="match status" value="1"/>
</dbReference>
<dbReference type="RefSeq" id="WP_265724016.1">
    <property type="nucleotide sequence ID" value="NZ_JAOSLC020000002.1"/>
</dbReference>
<keyword evidence="1" id="KW-0285">Flavoprotein</keyword>
<name>A0ABT5S588_9FLAO</name>
<evidence type="ECO:0000259" key="3">
    <source>
        <dbReference type="Pfam" id="PF03358"/>
    </source>
</evidence>
<dbReference type="Pfam" id="PF03358">
    <property type="entry name" value="FMN_red"/>
    <property type="match status" value="1"/>
</dbReference>
<dbReference type="Gene3D" id="3.40.50.360">
    <property type="match status" value="1"/>
</dbReference>
<accession>A0ABT5S588</accession>
<proteinExistence type="predicted"/>
<dbReference type="Proteomes" id="UP001151478">
    <property type="component" value="Unassembled WGS sequence"/>
</dbReference>